<evidence type="ECO:0008006" key="3">
    <source>
        <dbReference type="Google" id="ProtNLM"/>
    </source>
</evidence>
<gene>
    <name evidence="1" type="ORF">EI555_010707</name>
</gene>
<evidence type="ECO:0000313" key="2">
    <source>
        <dbReference type="Proteomes" id="UP000308365"/>
    </source>
</evidence>
<sequence>MAGCWRALLCTTRRYPWPTNLLLYATLFSAGDALQQRPRGGPADRRHTQRVASVAVAFHANFNYVWLRLMAHAHRPGQSAVRPGARRAGVRLCLLLRYEYSPAKG</sequence>
<reference evidence="2" key="1">
    <citation type="journal article" date="2019" name="IScience">
        <title>Narwhal Genome Reveals Long-Term Low Genetic Diversity despite Current Large Abundance Size.</title>
        <authorList>
            <person name="Westbury M.V."/>
            <person name="Petersen B."/>
            <person name="Garde E."/>
            <person name="Heide-Jorgensen M.P."/>
            <person name="Lorenzen E.D."/>
        </authorList>
    </citation>
    <scope>NUCLEOTIDE SEQUENCE [LARGE SCALE GENOMIC DNA]</scope>
</reference>
<protein>
    <recommendedName>
        <fullName evidence="3">Mpv17-like protein</fullName>
    </recommendedName>
</protein>
<accession>A0A4U1FEK0</accession>
<dbReference type="AlphaFoldDB" id="A0A4U1FEK0"/>
<dbReference type="Proteomes" id="UP000308365">
    <property type="component" value="Unassembled WGS sequence"/>
</dbReference>
<evidence type="ECO:0000313" key="1">
    <source>
        <dbReference type="EMBL" id="TKC48145.1"/>
    </source>
</evidence>
<comment type="caution">
    <text evidence="1">The sequence shown here is derived from an EMBL/GenBank/DDBJ whole genome shotgun (WGS) entry which is preliminary data.</text>
</comment>
<dbReference type="EMBL" id="RWIC01000174">
    <property type="protein sequence ID" value="TKC48145.1"/>
    <property type="molecule type" value="Genomic_DNA"/>
</dbReference>
<name>A0A4U1FEK0_MONMO</name>
<proteinExistence type="predicted"/>
<organism evidence="1 2">
    <name type="scientific">Monodon monoceros</name>
    <name type="common">Narwhal</name>
    <name type="synonym">Ceratodon monodon</name>
    <dbReference type="NCBI Taxonomy" id="40151"/>
    <lineage>
        <taxon>Eukaryota</taxon>
        <taxon>Metazoa</taxon>
        <taxon>Chordata</taxon>
        <taxon>Craniata</taxon>
        <taxon>Vertebrata</taxon>
        <taxon>Euteleostomi</taxon>
        <taxon>Mammalia</taxon>
        <taxon>Eutheria</taxon>
        <taxon>Laurasiatheria</taxon>
        <taxon>Artiodactyla</taxon>
        <taxon>Whippomorpha</taxon>
        <taxon>Cetacea</taxon>
        <taxon>Odontoceti</taxon>
        <taxon>Monodontidae</taxon>
        <taxon>Monodon</taxon>
    </lineage>
</organism>